<dbReference type="InterPro" id="IPR000917">
    <property type="entry name" value="Sulfatase_N"/>
</dbReference>
<feature type="region of interest" description="Disordered" evidence="5">
    <location>
        <begin position="552"/>
        <end position="580"/>
    </location>
</feature>
<dbReference type="InterPro" id="IPR017850">
    <property type="entry name" value="Alkaline_phosphatase_core_sf"/>
</dbReference>
<protein>
    <submittedName>
        <fullName evidence="7">Arylsulfatase</fullName>
        <ecNumber evidence="7">3.1.6.1</ecNumber>
    </submittedName>
</protein>
<dbReference type="EC" id="3.1.6.1" evidence="7"/>
<evidence type="ECO:0000313" key="7">
    <source>
        <dbReference type="EMBL" id="TWU62047.1"/>
    </source>
</evidence>
<dbReference type="AlphaFoldDB" id="A0A5C6FJB8"/>
<dbReference type="Proteomes" id="UP000316476">
    <property type="component" value="Unassembled WGS sequence"/>
</dbReference>
<evidence type="ECO:0000313" key="8">
    <source>
        <dbReference type="Proteomes" id="UP000316476"/>
    </source>
</evidence>
<sequence length="1024" mass="113936">MVSDRNGYLPRRYCRSERRTNSQPDTAFLGASRRLTAAEGSIGHQIWPTGFGRLPPTIRCRPTDAPPLLPAMKKLRPTVISALAMMLIGIMQFAGHSANAAEDRPPNVVVIFIDDMGFADPSCFGNPAMKTPNIDRLAAEGIRLTNFYVNSPICSASRVALTTGRYQQRYRIHSFLATRQSNRKRKMPDWLDPDAPTLAKLLRKAGYRTAHFGKWHMGGGRDVGDAPLPQAYGFDESLVSFEGLGDRILWQKTGNQKLSWTHGRGKILDLPKHRTTETYVDHAIDFLKANQQRPFYLRVFPNDVHDTHMPSERQAKKWQGTSDNPPDEAFFAVLDEMDQQIGRLLDTLDTLKLSQNTLVLLTSDNGPTDWPRYYKAGHQPPGFTGPFFGRKWSLYEGGIRMPFIARLPGRIPADRLNDSTIMAAIDVLPTVASICGVTDQITQTDGVDLSGALLGQDVQRDQPVFWEYGIHGSIQPGKAEHQSPPLAMRDGQWKLLCNPDSSRVQLFDLTADPGETQNLADEQPAIVRVMKQQLLGWWQKMNAHYVQQPMAESTRAAVEEPQNSLSVPHQSTSQDRSSSSPNIVHIIADDLGWNDVGFHGSEIKTPAIDQLAEQSVVLDRFYVTPICSPTRAGVMTGRYPFRFGIWDGVCNPKSRHGLPPQEVTTAEVLSNAGYPHRAMFGKWHLGLASDLFHPLKHGFNHFYGHYNGAIDYFSHKRHGQLDWHRGNEASTDQGYSTDLIGHEASKYIRDHATGDPFYMVVAFNAPHSPIQAKRKVLEQYGFDQKADLAPNTDRRLAKREKAPNYGKVGRGNTVRQTFAAMVTSMDQNIRQILDEIDKQGIAENTIVVFHSDNGGTPTHGGDNSPLRGNKFDTWEGGVRVVAMIRWPQQLPAGQRFTSVASYVDLLPTIAAAAGTTAPAGCDGENLLPYLNGSQTPPERSVILGANAVVSDHWKRVDDQYFRIADDPTESEPAKDVPADVVRRLSDALSSFGTIKGPAFETQLAKPELWPPVDWKLPSEPDRSR</sequence>
<evidence type="ECO:0000256" key="4">
    <source>
        <dbReference type="ARBA" id="ARBA00022837"/>
    </source>
</evidence>
<feature type="compositionally biased region" description="Polar residues" evidence="5">
    <location>
        <begin position="561"/>
        <end position="570"/>
    </location>
</feature>
<dbReference type="InterPro" id="IPR050738">
    <property type="entry name" value="Sulfatase"/>
</dbReference>
<keyword evidence="4" id="KW-0106">Calcium</keyword>
<evidence type="ECO:0000259" key="6">
    <source>
        <dbReference type="Pfam" id="PF00884"/>
    </source>
</evidence>
<evidence type="ECO:0000256" key="1">
    <source>
        <dbReference type="ARBA" id="ARBA00008779"/>
    </source>
</evidence>
<dbReference type="InterPro" id="IPR024607">
    <property type="entry name" value="Sulfatase_CS"/>
</dbReference>
<feature type="compositionally biased region" description="Low complexity" evidence="5">
    <location>
        <begin position="571"/>
        <end position="580"/>
    </location>
</feature>
<proteinExistence type="inferred from homology"/>
<dbReference type="PANTHER" id="PTHR42693:SF33">
    <property type="entry name" value="ARYLSULFATASE"/>
    <property type="match status" value="1"/>
</dbReference>
<feature type="domain" description="Sulfatase N-terminal" evidence="6">
    <location>
        <begin position="106"/>
        <end position="436"/>
    </location>
</feature>
<dbReference type="GO" id="GO:0004065">
    <property type="term" value="F:arylsulfatase activity"/>
    <property type="evidence" value="ECO:0007669"/>
    <property type="project" value="UniProtKB-EC"/>
</dbReference>
<dbReference type="Pfam" id="PF00884">
    <property type="entry name" value="Sulfatase"/>
    <property type="match status" value="2"/>
</dbReference>
<accession>A0A5C6FJB8</accession>
<dbReference type="GO" id="GO:0046872">
    <property type="term" value="F:metal ion binding"/>
    <property type="evidence" value="ECO:0007669"/>
    <property type="project" value="UniProtKB-KW"/>
</dbReference>
<comment type="similarity">
    <text evidence="1">Belongs to the sulfatase family.</text>
</comment>
<keyword evidence="3 7" id="KW-0378">Hydrolase</keyword>
<evidence type="ECO:0000256" key="5">
    <source>
        <dbReference type="SAM" id="MobiDB-lite"/>
    </source>
</evidence>
<comment type="caution">
    <text evidence="7">The sequence shown here is derived from an EMBL/GenBank/DDBJ whole genome shotgun (WGS) entry which is preliminary data.</text>
</comment>
<feature type="domain" description="Sulfatase N-terminal" evidence="6">
    <location>
        <begin position="581"/>
        <end position="914"/>
    </location>
</feature>
<reference evidence="7 8" key="1">
    <citation type="submission" date="2019-02" db="EMBL/GenBank/DDBJ databases">
        <title>Deep-cultivation of Planctomycetes and their phenomic and genomic characterization uncovers novel biology.</title>
        <authorList>
            <person name="Wiegand S."/>
            <person name="Jogler M."/>
            <person name="Boedeker C."/>
            <person name="Pinto D."/>
            <person name="Vollmers J."/>
            <person name="Rivas-Marin E."/>
            <person name="Kohn T."/>
            <person name="Peeters S.H."/>
            <person name="Heuer A."/>
            <person name="Rast P."/>
            <person name="Oberbeckmann S."/>
            <person name="Bunk B."/>
            <person name="Jeske O."/>
            <person name="Meyerdierks A."/>
            <person name="Storesund J.E."/>
            <person name="Kallscheuer N."/>
            <person name="Luecker S."/>
            <person name="Lage O.M."/>
            <person name="Pohl T."/>
            <person name="Merkel B.J."/>
            <person name="Hornburger P."/>
            <person name="Mueller R.-W."/>
            <person name="Bruemmer F."/>
            <person name="Labrenz M."/>
            <person name="Spormann A.M."/>
            <person name="Op Den Camp H."/>
            <person name="Overmann J."/>
            <person name="Amann R."/>
            <person name="Jetten M.S.M."/>
            <person name="Mascher T."/>
            <person name="Medema M.H."/>
            <person name="Devos D.P."/>
            <person name="Kaster A.-K."/>
            <person name="Ovreas L."/>
            <person name="Rohde M."/>
            <person name="Galperin M.Y."/>
            <person name="Jogler C."/>
        </authorList>
    </citation>
    <scope>NUCLEOTIDE SEQUENCE [LARGE SCALE GENOMIC DNA]</scope>
    <source>
        <strain evidence="7 8">V7</strain>
    </source>
</reference>
<dbReference type="OrthoDB" id="9783154at2"/>
<organism evidence="7 8">
    <name type="scientific">Crateriforma conspicua</name>
    <dbReference type="NCBI Taxonomy" id="2527996"/>
    <lineage>
        <taxon>Bacteria</taxon>
        <taxon>Pseudomonadati</taxon>
        <taxon>Planctomycetota</taxon>
        <taxon>Planctomycetia</taxon>
        <taxon>Planctomycetales</taxon>
        <taxon>Planctomycetaceae</taxon>
        <taxon>Crateriforma</taxon>
    </lineage>
</organism>
<evidence type="ECO:0000256" key="2">
    <source>
        <dbReference type="ARBA" id="ARBA00022723"/>
    </source>
</evidence>
<gene>
    <name evidence="7" type="primary">atsA_75</name>
    <name evidence="7" type="ORF">V7x_37760</name>
</gene>
<keyword evidence="2" id="KW-0479">Metal-binding</keyword>
<dbReference type="SUPFAM" id="SSF53649">
    <property type="entry name" value="Alkaline phosphatase-like"/>
    <property type="match status" value="2"/>
</dbReference>
<evidence type="ECO:0000256" key="3">
    <source>
        <dbReference type="ARBA" id="ARBA00022801"/>
    </source>
</evidence>
<name>A0A5C6FJB8_9PLAN</name>
<dbReference type="Gene3D" id="3.40.720.10">
    <property type="entry name" value="Alkaline Phosphatase, subunit A"/>
    <property type="match status" value="2"/>
</dbReference>
<dbReference type="Gene3D" id="3.30.1120.10">
    <property type="match status" value="1"/>
</dbReference>
<dbReference type="PROSITE" id="PS00523">
    <property type="entry name" value="SULFATASE_1"/>
    <property type="match status" value="1"/>
</dbReference>
<dbReference type="EMBL" id="SJPZ01000002">
    <property type="protein sequence ID" value="TWU62047.1"/>
    <property type="molecule type" value="Genomic_DNA"/>
</dbReference>
<dbReference type="PANTHER" id="PTHR42693">
    <property type="entry name" value="ARYLSULFATASE FAMILY MEMBER"/>
    <property type="match status" value="1"/>
</dbReference>